<keyword evidence="2" id="KW-1185">Reference proteome</keyword>
<evidence type="ECO:0000313" key="1">
    <source>
        <dbReference type="EMBL" id="KII71297.1"/>
    </source>
</evidence>
<sequence>MTLQYKICHFLYEFSKHPVINDSLLPVVLYKVESLVNEIAMYLTDDESIKILSSAHKNYMLKYLKTDLSSMISPDLIKSVFVEYESYICNNYQCDFPEIVSENEEFKNNSLTLAYIVVSFNNLEYRNGD</sequence>
<proteinExistence type="predicted"/>
<dbReference type="Proteomes" id="UP000031668">
    <property type="component" value="Unassembled WGS sequence"/>
</dbReference>
<organism evidence="1 2">
    <name type="scientific">Thelohanellus kitauei</name>
    <name type="common">Myxosporean</name>
    <dbReference type="NCBI Taxonomy" id="669202"/>
    <lineage>
        <taxon>Eukaryota</taxon>
        <taxon>Metazoa</taxon>
        <taxon>Cnidaria</taxon>
        <taxon>Myxozoa</taxon>
        <taxon>Myxosporea</taxon>
        <taxon>Bivalvulida</taxon>
        <taxon>Platysporina</taxon>
        <taxon>Myxobolidae</taxon>
        <taxon>Thelohanellus</taxon>
    </lineage>
</organism>
<comment type="caution">
    <text evidence="1">The sequence shown here is derived from an EMBL/GenBank/DDBJ whole genome shotgun (WGS) entry which is preliminary data.</text>
</comment>
<dbReference type="AlphaFoldDB" id="A0A0C2NBG1"/>
<reference evidence="1 2" key="1">
    <citation type="journal article" date="2014" name="Genome Biol. Evol.">
        <title>The genome of the myxosporean Thelohanellus kitauei shows adaptations to nutrient acquisition within its fish host.</title>
        <authorList>
            <person name="Yang Y."/>
            <person name="Xiong J."/>
            <person name="Zhou Z."/>
            <person name="Huo F."/>
            <person name="Miao W."/>
            <person name="Ran C."/>
            <person name="Liu Y."/>
            <person name="Zhang J."/>
            <person name="Feng J."/>
            <person name="Wang M."/>
            <person name="Wang M."/>
            <person name="Wang L."/>
            <person name="Yao B."/>
        </authorList>
    </citation>
    <scope>NUCLEOTIDE SEQUENCE [LARGE SCALE GENOMIC DNA]</scope>
    <source>
        <strain evidence="1">Wuqing</strain>
    </source>
</reference>
<name>A0A0C2NBG1_THEKT</name>
<evidence type="ECO:0000313" key="2">
    <source>
        <dbReference type="Proteomes" id="UP000031668"/>
    </source>
</evidence>
<dbReference type="EMBL" id="JWZT01001811">
    <property type="protein sequence ID" value="KII71297.1"/>
    <property type="molecule type" value="Genomic_DNA"/>
</dbReference>
<gene>
    <name evidence="1" type="ORF">RF11_12091</name>
</gene>
<accession>A0A0C2NBG1</accession>
<protein>
    <submittedName>
        <fullName evidence="1">Uncharacterized protein</fullName>
    </submittedName>
</protein>